<dbReference type="EMBL" id="AVOT02016942">
    <property type="protein sequence ID" value="MBW0502653.1"/>
    <property type="molecule type" value="Genomic_DNA"/>
</dbReference>
<gene>
    <name evidence="2" type="ORF">O181_042368</name>
</gene>
<proteinExistence type="predicted"/>
<name>A0A9Q3DJ98_9BASI</name>
<evidence type="ECO:0000259" key="1">
    <source>
        <dbReference type="Pfam" id="PF20515"/>
    </source>
</evidence>
<dbReference type="Proteomes" id="UP000765509">
    <property type="component" value="Unassembled WGS sequence"/>
</dbReference>
<evidence type="ECO:0000313" key="2">
    <source>
        <dbReference type="EMBL" id="MBW0502653.1"/>
    </source>
</evidence>
<dbReference type="Pfam" id="PF20515">
    <property type="entry name" value="2OG-FeII_Oxy_6"/>
    <property type="match status" value="1"/>
</dbReference>
<dbReference type="OrthoDB" id="3132747at2759"/>
<reference evidence="2" key="1">
    <citation type="submission" date="2021-03" db="EMBL/GenBank/DDBJ databases">
        <title>Draft genome sequence of rust myrtle Austropuccinia psidii MF-1, a brazilian biotype.</title>
        <authorList>
            <person name="Quecine M.C."/>
            <person name="Pachon D.M.R."/>
            <person name="Bonatelli M.L."/>
            <person name="Correr F.H."/>
            <person name="Franceschini L.M."/>
            <person name="Leite T.F."/>
            <person name="Margarido G.R.A."/>
            <person name="Almeida C.A."/>
            <person name="Ferrarezi J.A."/>
            <person name="Labate C.A."/>
        </authorList>
    </citation>
    <scope>NUCLEOTIDE SEQUENCE</scope>
    <source>
        <strain evidence="2">MF-1</strain>
    </source>
</reference>
<organism evidence="2 3">
    <name type="scientific">Austropuccinia psidii MF-1</name>
    <dbReference type="NCBI Taxonomy" id="1389203"/>
    <lineage>
        <taxon>Eukaryota</taxon>
        <taxon>Fungi</taxon>
        <taxon>Dikarya</taxon>
        <taxon>Basidiomycota</taxon>
        <taxon>Pucciniomycotina</taxon>
        <taxon>Pucciniomycetes</taxon>
        <taxon>Pucciniales</taxon>
        <taxon>Sphaerophragmiaceae</taxon>
        <taxon>Austropuccinia</taxon>
    </lineage>
</organism>
<protein>
    <recommendedName>
        <fullName evidence="1">Tet-like 2OG-Fe(II) oxygenase domain-containing protein</fullName>
    </recommendedName>
</protein>
<dbReference type="InterPro" id="IPR046798">
    <property type="entry name" value="2OG-FeII_Oxy_6"/>
</dbReference>
<evidence type="ECO:0000313" key="3">
    <source>
        <dbReference type="Proteomes" id="UP000765509"/>
    </source>
</evidence>
<feature type="domain" description="Tet-like 2OG-Fe(II) oxygenase" evidence="1">
    <location>
        <begin position="1"/>
        <end position="130"/>
    </location>
</feature>
<dbReference type="AlphaFoldDB" id="A0A9Q3DJ98"/>
<comment type="caution">
    <text evidence="2">The sequence shown here is derived from an EMBL/GenBank/DDBJ whole genome shotgun (WGS) entry which is preliminary data.</text>
</comment>
<accession>A0A9Q3DJ98</accession>
<sequence length="147" mass="16681">MKGIGFCPGSDSCKSAGVYIRKPCFTPHQIELDNMKWTKLQQYDGFIYSRISHFSKVAENENKSLMEAAKLPKLIQLNWTSANQKEELKSFTNVIITQDEFFNKPHPDLNDLNALTYGIFPFVSKEKLSIPFQLSSPPLDMACTSPN</sequence>
<keyword evidence="3" id="KW-1185">Reference proteome</keyword>